<dbReference type="GO" id="GO:0005634">
    <property type="term" value="C:nucleus"/>
    <property type="evidence" value="ECO:0007669"/>
    <property type="project" value="TreeGrafter"/>
</dbReference>
<dbReference type="PANTHER" id="PTHR13271:SF147">
    <property type="entry name" value="PROTEIN-LYSINE N-METHYLTRANSFERASE EFM1-RELATED"/>
    <property type="match status" value="1"/>
</dbReference>
<organism evidence="2 3">
    <name type="scientific">Dekkera bruxellensis</name>
    <name type="common">Brettanomyces custersii</name>
    <dbReference type="NCBI Taxonomy" id="5007"/>
    <lineage>
        <taxon>Eukaryota</taxon>
        <taxon>Fungi</taxon>
        <taxon>Dikarya</taxon>
        <taxon>Ascomycota</taxon>
        <taxon>Saccharomycotina</taxon>
        <taxon>Pichiomycetes</taxon>
        <taxon>Pichiales</taxon>
        <taxon>Pichiaceae</taxon>
        <taxon>Brettanomyces</taxon>
    </lineage>
</organism>
<dbReference type="InterPro" id="IPR050600">
    <property type="entry name" value="SETD3_SETD6_MTase"/>
</dbReference>
<dbReference type="InterPro" id="IPR046341">
    <property type="entry name" value="SET_dom_sf"/>
</dbReference>
<evidence type="ECO:0000313" key="2">
    <source>
        <dbReference type="EMBL" id="VUG16335.1"/>
    </source>
</evidence>
<dbReference type="AlphaFoldDB" id="A0A7D9CV27"/>
<name>A0A7D9CV27_DEKBR</name>
<reference evidence="2 3" key="1">
    <citation type="submission" date="2019-07" db="EMBL/GenBank/DDBJ databases">
        <authorList>
            <person name="Friedrich A."/>
            <person name="Schacherer J."/>
        </authorList>
    </citation>
    <scope>NUCLEOTIDE SEQUENCE [LARGE SCALE GENOMIC DNA]</scope>
</reference>
<gene>
    <name evidence="2" type="primary">EFM1</name>
    <name evidence="2" type="ORF">DEBR0S1_14070G</name>
</gene>
<evidence type="ECO:0000259" key="1">
    <source>
        <dbReference type="PROSITE" id="PS50280"/>
    </source>
</evidence>
<sequence length="581" mass="66877">MSQELQDLLEWAKNGKIFVDPGIKFQITSDRGVICVAKEDIKNGKDLIKVPKDLALTPTLAASFFGDDWTSSHDRNQQLQLFLARLKFNDEDTFVDGVNISKKMAPYINFLPSNGRDTGLPYFWTEEEKYLLSGTDAEVFLKRFMDEIVEEWHSAVTGLKSVTMPNDMESFYQNYKKGNYNKGMAYFLEQKMTWTSFQAYLWAHCILASRAFPFVLFDPSNKLHKAFLVPVIDLLNHKNATPVRWYTSDQQQMVFSSLEDPSNMKKGLELFNNYGDKPNYAILLGYGFVIPDNKFDITTLSLKVPENYIEAAKKFGVKLPDDASAEGINFVLTKKYPLPENLIDFFAFLVRLTSENNIYTTRMLIEGIANLRAILGTKVNAFKKFKMTTDRRVAPSVARMVKVYRNLQKAIFLEAQQATIILEKNMLKKYHALSFKRILTRDKVFFNSLLLTFGVSNYNDLVAKKILDQAVLLWIVRNANKNDYKDLDPLLFPEFIYEEFQNVKKNVAITEQDVLEFRSIYKSLFPALSQMIPEVYNVGDWTPRNFIVAGTVSDRLTFKRPTNNEVFFLKKEEAKTGFGGK</sequence>
<feature type="domain" description="SET" evidence="1">
    <location>
        <begin position="21"/>
        <end position="275"/>
    </location>
</feature>
<dbReference type="Gene3D" id="3.90.1410.10">
    <property type="entry name" value="set domain protein methyltransferase, domain 1"/>
    <property type="match status" value="1"/>
</dbReference>
<dbReference type="InterPro" id="IPR001214">
    <property type="entry name" value="SET_dom"/>
</dbReference>
<dbReference type="PROSITE" id="PS50280">
    <property type="entry name" value="SET"/>
    <property type="match status" value="1"/>
</dbReference>
<proteinExistence type="predicted"/>
<dbReference type="EMBL" id="CABFWN010000001">
    <property type="protein sequence ID" value="VUG16335.1"/>
    <property type="molecule type" value="Genomic_DNA"/>
</dbReference>
<dbReference type="GO" id="GO:0016279">
    <property type="term" value="F:protein-lysine N-methyltransferase activity"/>
    <property type="evidence" value="ECO:0007669"/>
    <property type="project" value="TreeGrafter"/>
</dbReference>
<dbReference type="PANTHER" id="PTHR13271">
    <property type="entry name" value="UNCHARACTERIZED PUTATIVE METHYLTRANSFERASE"/>
    <property type="match status" value="1"/>
</dbReference>
<dbReference type="Proteomes" id="UP000478008">
    <property type="component" value="Unassembled WGS sequence"/>
</dbReference>
<accession>A0A7D9CV27</accession>
<protein>
    <submittedName>
        <fullName evidence="2">DEBR0S1_14070g1_1</fullName>
    </submittedName>
</protein>
<evidence type="ECO:0000313" key="3">
    <source>
        <dbReference type="Proteomes" id="UP000478008"/>
    </source>
</evidence>
<keyword evidence="3" id="KW-1185">Reference proteome</keyword>
<dbReference type="SUPFAM" id="SSF82199">
    <property type="entry name" value="SET domain"/>
    <property type="match status" value="1"/>
</dbReference>